<dbReference type="RefSeq" id="WP_243839081.1">
    <property type="nucleotide sequence ID" value="NZ_SOAU01000001.1"/>
</dbReference>
<dbReference type="Gene3D" id="3.40.50.1820">
    <property type="entry name" value="alpha/beta hydrolase"/>
    <property type="match status" value="1"/>
</dbReference>
<dbReference type="InterPro" id="IPR050228">
    <property type="entry name" value="Carboxylesterase_BioH"/>
</dbReference>
<dbReference type="PRINTS" id="PR00412">
    <property type="entry name" value="EPOXHYDRLASE"/>
</dbReference>
<proteinExistence type="predicted"/>
<dbReference type="PANTHER" id="PTHR43194">
    <property type="entry name" value="HYDROLASE ALPHA/BETA FOLD FAMILY"/>
    <property type="match status" value="1"/>
</dbReference>
<dbReference type="AlphaFoldDB" id="A0A4R7HX28"/>
<evidence type="ECO:0000313" key="2">
    <source>
        <dbReference type="EMBL" id="TDT15114.1"/>
    </source>
</evidence>
<dbReference type="Proteomes" id="UP000294558">
    <property type="component" value="Unassembled WGS sequence"/>
</dbReference>
<evidence type="ECO:0000259" key="1">
    <source>
        <dbReference type="Pfam" id="PF12146"/>
    </source>
</evidence>
<dbReference type="PANTHER" id="PTHR43194:SF2">
    <property type="entry name" value="PEROXISOMAL MEMBRANE PROTEIN LPX1"/>
    <property type="match status" value="1"/>
</dbReference>
<evidence type="ECO:0000313" key="3">
    <source>
        <dbReference type="Proteomes" id="UP000294558"/>
    </source>
</evidence>
<dbReference type="Pfam" id="PF12146">
    <property type="entry name" value="Hydrolase_4"/>
    <property type="match status" value="1"/>
</dbReference>
<dbReference type="GO" id="GO:0003824">
    <property type="term" value="F:catalytic activity"/>
    <property type="evidence" value="ECO:0007669"/>
    <property type="project" value="InterPro"/>
</dbReference>
<dbReference type="InterPro" id="IPR022742">
    <property type="entry name" value="Hydrolase_4"/>
</dbReference>
<name>A0A4R7HX28_9ACTN</name>
<dbReference type="EMBL" id="SOAU01000001">
    <property type="protein sequence ID" value="TDT15114.1"/>
    <property type="molecule type" value="Genomic_DNA"/>
</dbReference>
<organism evidence="2 3">
    <name type="scientific">Ilumatobacter fluminis</name>
    <dbReference type="NCBI Taxonomy" id="467091"/>
    <lineage>
        <taxon>Bacteria</taxon>
        <taxon>Bacillati</taxon>
        <taxon>Actinomycetota</taxon>
        <taxon>Acidimicrobiia</taxon>
        <taxon>Acidimicrobiales</taxon>
        <taxon>Ilumatobacteraceae</taxon>
        <taxon>Ilumatobacter</taxon>
    </lineage>
</organism>
<reference evidence="2 3" key="1">
    <citation type="submission" date="2019-03" db="EMBL/GenBank/DDBJ databases">
        <title>Sequencing the genomes of 1000 actinobacteria strains.</title>
        <authorList>
            <person name="Klenk H.-P."/>
        </authorList>
    </citation>
    <scope>NUCLEOTIDE SEQUENCE [LARGE SCALE GENOMIC DNA]</scope>
    <source>
        <strain evidence="2 3">DSM 18936</strain>
    </source>
</reference>
<gene>
    <name evidence="2" type="ORF">BDK89_0675</name>
</gene>
<keyword evidence="3" id="KW-1185">Reference proteome</keyword>
<dbReference type="InterPro" id="IPR000639">
    <property type="entry name" value="Epox_hydrolase-like"/>
</dbReference>
<feature type="domain" description="Serine aminopeptidase S33" evidence="1">
    <location>
        <begin position="37"/>
        <end position="204"/>
    </location>
</feature>
<comment type="caution">
    <text evidence="2">The sequence shown here is derived from an EMBL/GenBank/DDBJ whole genome shotgun (WGS) entry which is preliminary data.</text>
</comment>
<dbReference type="InterPro" id="IPR029058">
    <property type="entry name" value="AB_hydrolase_fold"/>
</dbReference>
<accession>A0A4R7HX28</accession>
<protein>
    <submittedName>
        <fullName evidence="2">Pimeloyl-ACP methyl ester carboxylesterase</fullName>
    </submittedName>
</protein>
<sequence length="303" mass="33706">MTPEFPGARTPDREYTIDAKGVGIAIHEWGDADAPPLMMAHGGFDFARTFDVFAPIFADAGWRVVSWDHRGHGDSAHTHLYSWEADLRDASAVFDHAAGRRAVPAIGHSKGGALCLNLADAAPFRFRKIVNIDGMPSRRPVPDVAEHERTKMLTGEITTWLDHRATTATAERKPGTVDELAERRRRMNPRLRPDWLRYLVSVGAFESNDGWRWKLDPSIRFGGFGPWRPEWALPKMASLGVPFYGLLVEHSEPMGWDTTIDDVTPYLPDGGHVEEIKGVGHFAHIEQPQATAARIMEFLGAPA</sequence>
<dbReference type="SUPFAM" id="SSF53474">
    <property type="entry name" value="alpha/beta-Hydrolases"/>
    <property type="match status" value="1"/>
</dbReference>